<reference evidence="2 3" key="1">
    <citation type="journal article" date="2011" name="Microb. Cell Fact.">
        <title>Genome sequences and comparative genomics of two Lactobacillus ruminis strains from the bovine and human intestinal tracts.</title>
        <authorList>
            <person name="Forde B.M."/>
            <person name="Neville B.A."/>
            <person name="O'Donnell M.M."/>
            <person name="Riboulet-Bisson E."/>
            <person name="Claesson M.J."/>
            <person name="Coghlan A."/>
            <person name="Ross R.P."/>
            <person name="O'Toole P.W."/>
        </authorList>
    </citation>
    <scope>NUCLEOTIDE SEQUENCE [LARGE SCALE GENOMIC DNA]</scope>
    <source>
        <strain evidence="3">ATCC 27782 / RF3</strain>
    </source>
</reference>
<gene>
    <name evidence="2" type="ordered locus">LRC_16860</name>
</gene>
<evidence type="ECO:0000313" key="3">
    <source>
        <dbReference type="Proteomes" id="UP000001279"/>
    </source>
</evidence>
<keyword evidence="3" id="KW-1185">Reference proteome</keyword>
<dbReference type="Proteomes" id="UP000001279">
    <property type="component" value="Chromosome"/>
</dbReference>
<protein>
    <submittedName>
        <fullName evidence="2">Hypothetical membrane protein</fullName>
    </submittedName>
</protein>
<sequence>MSQFISTTPLYFIPFVGLINAIIFIKKLIVNIFSNFFAMLF</sequence>
<name>G2SRY0_LIGR2</name>
<evidence type="ECO:0000256" key="1">
    <source>
        <dbReference type="SAM" id="Phobius"/>
    </source>
</evidence>
<keyword evidence="1" id="KW-0812">Transmembrane</keyword>
<dbReference type="AlphaFoldDB" id="G2SRY0"/>
<accession>G2SRY0</accession>
<dbReference type="KEGG" id="lrm:LRC_16860"/>
<dbReference type="STRING" id="1069534.LRC_16860"/>
<organism evidence="2 3">
    <name type="scientific">Ligilactobacillus ruminis (strain ATCC 27782 / RF3)</name>
    <name type="common">Lactobacillus ruminis</name>
    <dbReference type="NCBI Taxonomy" id="1069534"/>
    <lineage>
        <taxon>Bacteria</taxon>
        <taxon>Bacillati</taxon>
        <taxon>Bacillota</taxon>
        <taxon>Bacilli</taxon>
        <taxon>Lactobacillales</taxon>
        <taxon>Lactobacillaceae</taxon>
        <taxon>Ligilactobacillus</taxon>
    </lineage>
</organism>
<dbReference type="EMBL" id="CP003032">
    <property type="protein sequence ID" value="AEN78928.1"/>
    <property type="molecule type" value="Genomic_DNA"/>
</dbReference>
<evidence type="ECO:0000313" key="2">
    <source>
        <dbReference type="EMBL" id="AEN78928.1"/>
    </source>
</evidence>
<keyword evidence="1" id="KW-0472">Membrane</keyword>
<dbReference type="HOGENOM" id="CLU_3272038_0_0_9"/>
<keyword evidence="1" id="KW-1133">Transmembrane helix</keyword>
<proteinExistence type="predicted"/>
<feature type="transmembrane region" description="Helical" evidence="1">
    <location>
        <begin position="12"/>
        <end position="38"/>
    </location>
</feature>